<feature type="non-terminal residue" evidence="1">
    <location>
        <position position="55"/>
    </location>
</feature>
<reference evidence="1 2" key="1">
    <citation type="submission" date="2020-12" db="EMBL/GenBank/DDBJ databases">
        <title>Concerted genomic and epigenomic changes stabilize Arabidopsis allopolyploids.</title>
        <authorList>
            <person name="Chen Z."/>
        </authorList>
    </citation>
    <scope>NUCLEOTIDE SEQUENCE [LARGE SCALE GENOMIC DNA]</scope>
    <source>
        <strain evidence="1">As9502</strain>
        <tissue evidence="1">Leaf</tissue>
    </source>
</reference>
<accession>A0A8T2H2D7</accession>
<feature type="non-terminal residue" evidence="1">
    <location>
        <position position="1"/>
    </location>
</feature>
<dbReference type="AlphaFoldDB" id="A0A8T2H2D7"/>
<evidence type="ECO:0000313" key="1">
    <source>
        <dbReference type="EMBL" id="KAG7653272.1"/>
    </source>
</evidence>
<organism evidence="1 2">
    <name type="scientific">Arabidopsis suecica</name>
    <name type="common">Swedish thale-cress</name>
    <name type="synonym">Cardaminopsis suecica</name>
    <dbReference type="NCBI Taxonomy" id="45249"/>
    <lineage>
        <taxon>Eukaryota</taxon>
        <taxon>Viridiplantae</taxon>
        <taxon>Streptophyta</taxon>
        <taxon>Embryophyta</taxon>
        <taxon>Tracheophyta</taxon>
        <taxon>Spermatophyta</taxon>
        <taxon>Magnoliopsida</taxon>
        <taxon>eudicotyledons</taxon>
        <taxon>Gunneridae</taxon>
        <taxon>Pentapetalae</taxon>
        <taxon>rosids</taxon>
        <taxon>malvids</taxon>
        <taxon>Brassicales</taxon>
        <taxon>Brassicaceae</taxon>
        <taxon>Camelineae</taxon>
        <taxon>Arabidopsis</taxon>
    </lineage>
</organism>
<evidence type="ECO:0000313" key="2">
    <source>
        <dbReference type="Proteomes" id="UP000694251"/>
    </source>
</evidence>
<dbReference type="Proteomes" id="UP000694251">
    <property type="component" value="Chromosome 1"/>
</dbReference>
<gene>
    <name evidence="1" type="ORF">ISN44_As01g005590</name>
</gene>
<keyword evidence="2" id="KW-1185">Reference proteome</keyword>
<proteinExistence type="predicted"/>
<comment type="caution">
    <text evidence="1">The sequence shown here is derived from an EMBL/GenBank/DDBJ whole genome shotgun (WGS) entry which is preliminary data.</text>
</comment>
<name>A0A8T2H2D7_ARASU</name>
<dbReference type="EMBL" id="JAEFBJ010000001">
    <property type="protein sequence ID" value="KAG7653272.1"/>
    <property type="molecule type" value="Genomic_DNA"/>
</dbReference>
<sequence>KHVTQKFETSRYLILIVHDRQKLCSDAVQDLLAEASFGYGKPVPPLQMLHEYALI</sequence>
<protein>
    <submittedName>
        <fullName evidence="1">Uncharacterized protein</fullName>
    </submittedName>
</protein>